<dbReference type="AlphaFoldDB" id="A0A0E0QMU7"/>
<evidence type="ECO:0000313" key="3">
    <source>
        <dbReference type="Proteomes" id="UP000008022"/>
    </source>
</evidence>
<sequence length="174" mass="19035">MERERMERSAVSGKGGSLSHRALEALARPESPDYRQTKPPSRTNTSPQLLKDSMAKSGSRQPKEGRSIKEGRRPGQEAMADSCRGFDEGEEEEMEASCGLASRVGEESTDQSIRCCRRRGGGRGFYGPVGARVSRKKTDLATVSMKKMDPGSVVEKMVDPATKVKEEDGLQGRK</sequence>
<feature type="compositionally biased region" description="Polar residues" evidence="1">
    <location>
        <begin position="38"/>
        <end position="48"/>
    </location>
</feature>
<protein>
    <submittedName>
        <fullName evidence="2">Uncharacterized protein</fullName>
    </submittedName>
</protein>
<dbReference type="Proteomes" id="UP000008022">
    <property type="component" value="Unassembled WGS sequence"/>
</dbReference>
<evidence type="ECO:0000256" key="1">
    <source>
        <dbReference type="SAM" id="MobiDB-lite"/>
    </source>
</evidence>
<evidence type="ECO:0000313" key="2">
    <source>
        <dbReference type="EnsemblPlants" id="ORUFI09G00650.1"/>
    </source>
</evidence>
<reference evidence="2" key="2">
    <citation type="submission" date="2015-06" db="UniProtKB">
        <authorList>
            <consortium name="EnsemblPlants"/>
        </authorList>
    </citation>
    <scope>IDENTIFICATION</scope>
</reference>
<name>A0A0E0QMU7_ORYRU</name>
<dbReference type="EnsemblPlants" id="ORUFI09G00650.1">
    <property type="protein sequence ID" value="ORUFI09G00650.1"/>
    <property type="gene ID" value="ORUFI09G00650"/>
</dbReference>
<feature type="region of interest" description="Disordered" evidence="1">
    <location>
        <begin position="1"/>
        <end position="130"/>
    </location>
</feature>
<dbReference type="HOGENOM" id="CLU_1542581_0_0_1"/>
<reference evidence="3" key="1">
    <citation type="submission" date="2013-06" db="EMBL/GenBank/DDBJ databases">
        <authorList>
            <person name="Zhao Q."/>
        </authorList>
    </citation>
    <scope>NUCLEOTIDE SEQUENCE</scope>
    <source>
        <strain evidence="3">cv. W1943</strain>
    </source>
</reference>
<accession>A0A0E0QMU7</accession>
<keyword evidence="3" id="KW-1185">Reference proteome</keyword>
<proteinExistence type="predicted"/>
<feature type="compositionally biased region" description="Basic and acidic residues" evidence="1">
    <location>
        <begin position="61"/>
        <end position="75"/>
    </location>
</feature>
<organism evidence="2 3">
    <name type="scientific">Oryza rufipogon</name>
    <name type="common">Brownbeard rice</name>
    <name type="synonym">Asian wild rice</name>
    <dbReference type="NCBI Taxonomy" id="4529"/>
    <lineage>
        <taxon>Eukaryota</taxon>
        <taxon>Viridiplantae</taxon>
        <taxon>Streptophyta</taxon>
        <taxon>Embryophyta</taxon>
        <taxon>Tracheophyta</taxon>
        <taxon>Spermatophyta</taxon>
        <taxon>Magnoliopsida</taxon>
        <taxon>Liliopsida</taxon>
        <taxon>Poales</taxon>
        <taxon>Poaceae</taxon>
        <taxon>BOP clade</taxon>
        <taxon>Oryzoideae</taxon>
        <taxon>Oryzeae</taxon>
        <taxon>Oryzinae</taxon>
        <taxon>Oryza</taxon>
    </lineage>
</organism>
<dbReference type="Gramene" id="ORUFI09G00650.1">
    <property type="protein sequence ID" value="ORUFI09G00650.1"/>
    <property type="gene ID" value="ORUFI09G00650"/>
</dbReference>